<organism evidence="2 3">
    <name type="scientific">Ophiocordyceps sinensis</name>
    <dbReference type="NCBI Taxonomy" id="72228"/>
    <lineage>
        <taxon>Eukaryota</taxon>
        <taxon>Fungi</taxon>
        <taxon>Dikarya</taxon>
        <taxon>Ascomycota</taxon>
        <taxon>Pezizomycotina</taxon>
        <taxon>Sordariomycetes</taxon>
        <taxon>Hypocreomycetidae</taxon>
        <taxon>Hypocreales</taxon>
        <taxon>Ophiocordycipitaceae</taxon>
        <taxon>Ophiocordyceps</taxon>
    </lineage>
</organism>
<dbReference type="GO" id="GO:0003873">
    <property type="term" value="F:6-phosphofructo-2-kinase activity"/>
    <property type="evidence" value="ECO:0007669"/>
    <property type="project" value="TreeGrafter"/>
</dbReference>
<dbReference type="AlphaFoldDB" id="A0A8H4PYL7"/>
<dbReference type="Gene3D" id="3.40.50.1240">
    <property type="entry name" value="Phosphoglycerate mutase-like"/>
    <property type="match status" value="1"/>
</dbReference>
<gene>
    <name evidence="2" type="ORF">G6O67_000195</name>
</gene>
<feature type="compositionally biased region" description="Basic and acidic residues" evidence="1">
    <location>
        <begin position="1"/>
        <end position="14"/>
    </location>
</feature>
<dbReference type="PANTHER" id="PTHR10606:SF32">
    <property type="entry name" value="6-PHOSPHOFRUCTO-2-KINASE 1"/>
    <property type="match status" value="1"/>
</dbReference>
<dbReference type="PANTHER" id="PTHR10606">
    <property type="entry name" value="6-PHOSPHOFRUCTO-2-KINASE/FRUCTOSE-2,6-BISPHOSPHATASE"/>
    <property type="match status" value="1"/>
</dbReference>
<dbReference type="InterPro" id="IPR029033">
    <property type="entry name" value="His_PPase_superfam"/>
</dbReference>
<dbReference type="Pfam" id="PF00300">
    <property type="entry name" value="His_Phos_1"/>
    <property type="match status" value="1"/>
</dbReference>
<name>A0A8H4PYL7_9HYPO</name>
<protein>
    <recommendedName>
        <fullName evidence="4">Fructose-2,6-bisphosphatase</fullName>
    </recommendedName>
</protein>
<dbReference type="GO" id="GO:0005524">
    <property type="term" value="F:ATP binding"/>
    <property type="evidence" value="ECO:0007669"/>
    <property type="project" value="InterPro"/>
</dbReference>
<dbReference type="Proteomes" id="UP000557566">
    <property type="component" value="Unassembled WGS sequence"/>
</dbReference>
<dbReference type="OrthoDB" id="267323at2759"/>
<evidence type="ECO:0000313" key="3">
    <source>
        <dbReference type="Proteomes" id="UP000557566"/>
    </source>
</evidence>
<dbReference type="SUPFAM" id="SSF53254">
    <property type="entry name" value="Phosphoglycerate mutase-like"/>
    <property type="match status" value="1"/>
</dbReference>
<feature type="region of interest" description="Disordered" evidence="1">
    <location>
        <begin position="1"/>
        <end position="35"/>
    </location>
</feature>
<evidence type="ECO:0008006" key="4">
    <source>
        <dbReference type="Google" id="ProtNLM"/>
    </source>
</evidence>
<dbReference type="EMBL" id="JAAVMX010000001">
    <property type="protein sequence ID" value="KAF4512864.1"/>
    <property type="molecule type" value="Genomic_DNA"/>
</dbReference>
<dbReference type="InterPro" id="IPR013078">
    <property type="entry name" value="His_Pase_superF_clade-1"/>
</dbReference>
<dbReference type="GO" id="GO:0006003">
    <property type="term" value="P:fructose 2,6-bisphosphate metabolic process"/>
    <property type="evidence" value="ECO:0007669"/>
    <property type="project" value="InterPro"/>
</dbReference>
<feature type="compositionally biased region" description="Pro residues" evidence="1">
    <location>
        <begin position="22"/>
        <end position="33"/>
    </location>
</feature>
<dbReference type="InterPro" id="IPR003094">
    <property type="entry name" value="6Pfruct_kin"/>
</dbReference>
<dbReference type="GO" id="GO:0005829">
    <property type="term" value="C:cytosol"/>
    <property type="evidence" value="ECO:0007669"/>
    <property type="project" value="TreeGrafter"/>
</dbReference>
<accession>A0A8H4PYL7</accession>
<comment type="caution">
    <text evidence="2">The sequence shown here is derived from an EMBL/GenBank/DDBJ whole genome shotgun (WGS) entry which is preliminary data.</text>
</comment>
<evidence type="ECO:0000313" key="2">
    <source>
        <dbReference type="EMBL" id="KAF4512864.1"/>
    </source>
</evidence>
<evidence type="ECO:0000256" key="1">
    <source>
        <dbReference type="SAM" id="MobiDB-lite"/>
    </source>
</evidence>
<keyword evidence="3" id="KW-1185">Reference proteome</keyword>
<reference evidence="2 3" key="1">
    <citation type="journal article" date="2020" name="Genome Biol. Evol.">
        <title>A new high-quality draft genome assembly of the Chinese cordyceps Ophiocordyceps sinensis.</title>
        <authorList>
            <person name="Shu R."/>
            <person name="Zhang J."/>
            <person name="Meng Q."/>
            <person name="Zhang H."/>
            <person name="Zhou G."/>
            <person name="Li M."/>
            <person name="Wu P."/>
            <person name="Zhao Y."/>
            <person name="Chen C."/>
            <person name="Qin Q."/>
        </authorList>
    </citation>
    <scope>NUCLEOTIDE SEQUENCE [LARGE SCALE GENOMIC DNA]</scope>
    <source>
        <strain evidence="2 3">IOZ07</strain>
    </source>
</reference>
<proteinExistence type="predicted"/>
<sequence>MTQKRKEWLMEQKSKMAQASFPPQPGDNTPPYPDMNRDLDEKNFCVWTSMLQRSVETAEYFDVDDDYDVKNWEMLNELNTGQFEGMTYKEIATSYPQEFHKRSEDKLNYIYPGVGGEGYLQIISRLRDIVREIERITDHLLIIGHRSVCRVLMAYFMDLTRDDITDMDVPLGMLYSIEPKPYGIAFHAYKYDEARGWFEELPNYRPQKAARGSV</sequence>